<name>A0AAD1H493_MYCXE</name>
<dbReference type="Proteomes" id="UP000464624">
    <property type="component" value="Chromosome"/>
</dbReference>
<dbReference type="EMBL" id="AP022314">
    <property type="protein sequence ID" value="BBU23264.1"/>
    <property type="molecule type" value="Genomic_DNA"/>
</dbReference>
<dbReference type="AlphaFoldDB" id="A0AAD1H493"/>
<evidence type="ECO:0000313" key="2">
    <source>
        <dbReference type="Proteomes" id="UP000464624"/>
    </source>
</evidence>
<protein>
    <submittedName>
        <fullName evidence="1">Uncharacterized protein</fullName>
    </submittedName>
</protein>
<sequence length="105" mass="11924">MTEPMVRPELVELQPAEREWVLRQVAAKGGHCESCGGTEFDVGRALYLGFLFLDEDPDAYMVALTCRNPDCPKPRTGIRLREKDFLDHDGEYRAASWRIDLPRGA</sequence>
<dbReference type="RefSeq" id="WP_081485272.1">
    <property type="nucleotide sequence ID" value="NZ_AP022314.1"/>
</dbReference>
<accession>A0AAD1H493</accession>
<gene>
    <name evidence="1" type="ORF">MYXE_30540</name>
</gene>
<reference evidence="1 2" key="1">
    <citation type="submission" date="2019-12" db="EMBL/GenBank/DDBJ databases">
        <title>Complete genome sequence of Mycolicibacterium xenopi str. JCM15661T.</title>
        <authorList>
            <person name="Yoshida M."/>
            <person name="Fukano H."/>
            <person name="Asakura T."/>
            <person name="Hoshino Y."/>
        </authorList>
    </citation>
    <scope>NUCLEOTIDE SEQUENCE [LARGE SCALE GENOMIC DNA]</scope>
    <source>
        <strain evidence="1 2">JCM 15661T</strain>
    </source>
</reference>
<dbReference type="KEGG" id="mxe:MYXE_30540"/>
<proteinExistence type="predicted"/>
<evidence type="ECO:0000313" key="1">
    <source>
        <dbReference type="EMBL" id="BBU23264.1"/>
    </source>
</evidence>
<organism evidence="1 2">
    <name type="scientific">Mycobacterium xenopi</name>
    <dbReference type="NCBI Taxonomy" id="1789"/>
    <lineage>
        <taxon>Bacteria</taxon>
        <taxon>Bacillati</taxon>
        <taxon>Actinomycetota</taxon>
        <taxon>Actinomycetes</taxon>
        <taxon>Mycobacteriales</taxon>
        <taxon>Mycobacteriaceae</taxon>
        <taxon>Mycobacterium</taxon>
    </lineage>
</organism>